<dbReference type="InterPro" id="IPR052012">
    <property type="entry name" value="GTase_92"/>
</dbReference>
<comment type="subcellular location">
    <subcellularLocation>
        <location evidence="1">Membrane</location>
        <topology evidence="1">Single-pass membrane protein</topology>
    </subcellularLocation>
</comment>
<evidence type="ECO:0000256" key="1">
    <source>
        <dbReference type="ARBA" id="ARBA00004167"/>
    </source>
</evidence>
<dbReference type="PANTHER" id="PTHR21645">
    <property type="entry name" value="GLYCOSYLTRANSFERASE FAMILY 92 PROTEIN"/>
    <property type="match status" value="1"/>
</dbReference>
<dbReference type="GO" id="GO:0016757">
    <property type="term" value="F:glycosyltransferase activity"/>
    <property type="evidence" value="ECO:0007669"/>
    <property type="project" value="UniProtKB-UniRule"/>
</dbReference>
<dbReference type="AlphaFoldDB" id="A0A914XC49"/>
<dbReference type="GO" id="GO:0016020">
    <property type="term" value="C:membrane"/>
    <property type="evidence" value="ECO:0007669"/>
    <property type="project" value="UniProtKB-SubCell"/>
</dbReference>
<sequence>MAYVTLNCPWNYYVAVCETARPLVSLSISTTANQAADLIVKNSVQKSLNIVVCISPLFLYERWQMLVTAIGIWRHYGANEVVVYYLSALETVYRLMKAYESSGLIRLESFPSLPSFDDNVHLFEKIEWRNQPSAYLDCLYSYRESAQYIIFADPDDVLVPKLGQTYLSEFEQLFERWPDASGFLYNRLDLEVYHDSIGKPIGEFRLDELLQNYKPRNCAPTSATKYAAIPSRIIGAWIHNSGRIVGDFVDHKISCEENSFLHFRTWFESSAQNQGTFLLLRASNLGKKVLTQFAQ</sequence>
<keyword evidence="4 8" id="KW-0808">Transferase</keyword>
<evidence type="ECO:0000313" key="10">
    <source>
        <dbReference type="WBParaSite" id="PSAMB.scaffold778size41453.g8699.t1"/>
    </source>
</evidence>
<evidence type="ECO:0000256" key="2">
    <source>
        <dbReference type="ARBA" id="ARBA00007647"/>
    </source>
</evidence>
<evidence type="ECO:0000313" key="9">
    <source>
        <dbReference type="Proteomes" id="UP000887566"/>
    </source>
</evidence>
<protein>
    <recommendedName>
        <fullName evidence="8">Glycosyltransferase family 92 protein</fullName>
        <ecNumber evidence="8">2.4.1.-</ecNumber>
    </recommendedName>
</protein>
<name>A0A914XC49_9BILA</name>
<evidence type="ECO:0000256" key="8">
    <source>
        <dbReference type="RuleBase" id="RU366017"/>
    </source>
</evidence>
<evidence type="ECO:0000256" key="5">
    <source>
        <dbReference type="ARBA" id="ARBA00022692"/>
    </source>
</evidence>
<organism evidence="9 10">
    <name type="scientific">Plectus sambesii</name>
    <dbReference type="NCBI Taxonomy" id="2011161"/>
    <lineage>
        <taxon>Eukaryota</taxon>
        <taxon>Metazoa</taxon>
        <taxon>Ecdysozoa</taxon>
        <taxon>Nematoda</taxon>
        <taxon>Chromadorea</taxon>
        <taxon>Plectida</taxon>
        <taxon>Plectina</taxon>
        <taxon>Plectoidea</taxon>
        <taxon>Plectidae</taxon>
        <taxon>Plectus</taxon>
    </lineage>
</organism>
<keyword evidence="3 8" id="KW-0328">Glycosyltransferase</keyword>
<evidence type="ECO:0000256" key="7">
    <source>
        <dbReference type="ARBA" id="ARBA00023136"/>
    </source>
</evidence>
<reference evidence="10" key="1">
    <citation type="submission" date="2022-11" db="UniProtKB">
        <authorList>
            <consortium name="WormBaseParasite"/>
        </authorList>
    </citation>
    <scope>IDENTIFICATION</scope>
</reference>
<proteinExistence type="inferred from homology"/>
<evidence type="ECO:0000256" key="3">
    <source>
        <dbReference type="ARBA" id="ARBA00022676"/>
    </source>
</evidence>
<accession>A0A914XC49</accession>
<keyword evidence="6" id="KW-1133">Transmembrane helix</keyword>
<dbReference type="InterPro" id="IPR008166">
    <property type="entry name" value="Glyco_transf_92"/>
</dbReference>
<dbReference type="PANTHER" id="PTHR21645:SF2">
    <property type="entry name" value="GLYCOSYLTRANSFERASE FAMILY 92 PROTEIN F59C6.8"/>
    <property type="match status" value="1"/>
</dbReference>
<dbReference type="Pfam" id="PF01697">
    <property type="entry name" value="Glyco_transf_92"/>
    <property type="match status" value="1"/>
</dbReference>
<dbReference type="EC" id="2.4.1.-" evidence="8"/>
<dbReference type="Proteomes" id="UP000887566">
    <property type="component" value="Unplaced"/>
</dbReference>
<dbReference type="WBParaSite" id="PSAMB.scaffold778size41453.g8699.t1">
    <property type="protein sequence ID" value="PSAMB.scaffold778size41453.g8699.t1"/>
    <property type="gene ID" value="PSAMB.scaffold778size41453.g8699"/>
</dbReference>
<keyword evidence="9" id="KW-1185">Reference proteome</keyword>
<comment type="similarity">
    <text evidence="2 8">Belongs to the glycosyltransferase 92 family.</text>
</comment>
<keyword evidence="7" id="KW-0472">Membrane</keyword>
<evidence type="ECO:0000256" key="6">
    <source>
        <dbReference type="ARBA" id="ARBA00022989"/>
    </source>
</evidence>
<evidence type="ECO:0000256" key="4">
    <source>
        <dbReference type="ARBA" id="ARBA00022679"/>
    </source>
</evidence>
<keyword evidence="5" id="KW-0812">Transmembrane</keyword>